<dbReference type="HAMAP" id="MF_01463_B">
    <property type="entry name" value="SecD_B"/>
    <property type="match status" value="1"/>
</dbReference>
<evidence type="ECO:0000259" key="12">
    <source>
        <dbReference type="Pfam" id="PF22599"/>
    </source>
</evidence>
<keyword evidence="5 9" id="KW-0653">Protein transport</keyword>
<feature type="transmembrane region" description="Helical" evidence="9">
    <location>
        <begin position="412"/>
        <end position="435"/>
    </location>
</feature>
<evidence type="ECO:0000256" key="7">
    <source>
        <dbReference type="ARBA" id="ARBA00023010"/>
    </source>
</evidence>
<evidence type="ECO:0000256" key="8">
    <source>
        <dbReference type="ARBA" id="ARBA00023136"/>
    </source>
</evidence>
<dbReference type="Gene3D" id="3.30.70.3220">
    <property type="match status" value="1"/>
</dbReference>
<dbReference type="InterPro" id="IPR001036">
    <property type="entry name" value="Acrflvin-R"/>
</dbReference>
<feature type="domain" description="Protein translocase subunit SecDF P1" evidence="11">
    <location>
        <begin position="75"/>
        <end position="133"/>
    </location>
</feature>
<keyword evidence="6 9" id="KW-1133">Transmembrane helix</keyword>
<dbReference type="Pfam" id="PF21760">
    <property type="entry name" value="SecD_1st"/>
    <property type="match status" value="1"/>
</dbReference>
<dbReference type="GO" id="GO:0015450">
    <property type="term" value="F:protein-transporting ATPase activity"/>
    <property type="evidence" value="ECO:0007669"/>
    <property type="project" value="InterPro"/>
</dbReference>
<dbReference type="InterPro" id="IPR022813">
    <property type="entry name" value="SecD/SecF_arch_bac"/>
</dbReference>
<name>A0A1F4VGL2_UNCKA</name>
<dbReference type="PRINTS" id="PR00702">
    <property type="entry name" value="ACRIFLAVINRP"/>
</dbReference>
<evidence type="ECO:0000259" key="10">
    <source>
        <dbReference type="Pfam" id="PF02355"/>
    </source>
</evidence>
<proteinExistence type="inferred from homology"/>
<feature type="domain" description="Protein export membrane protein SecD/SecF C-terminal" evidence="10">
    <location>
        <begin position="264"/>
        <end position="435"/>
    </location>
</feature>
<dbReference type="Proteomes" id="UP000177763">
    <property type="component" value="Unassembled WGS sequence"/>
</dbReference>
<evidence type="ECO:0000256" key="2">
    <source>
        <dbReference type="ARBA" id="ARBA00022448"/>
    </source>
</evidence>
<evidence type="ECO:0000256" key="9">
    <source>
        <dbReference type="HAMAP-Rule" id="MF_01463"/>
    </source>
</evidence>
<keyword evidence="3 9" id="KW-1003">Cell membrane</keyword>
<dbReference type="GO" id="GO:0005886">
    <property type="term" value="C:plasma membrane"/>
    <property type="evidence" value="ECO:0007669"/>
    <property type="project" value="UniProtKB-SubCell"/>
</dbReference>
<keyword evidence="4 9" id="KW-0812">Transmembrane</keyword>
<evidence type="ECO:0000256" key="5">
    <source>
        <dbReference type="ARBA" id="ARBA00022927"/>
    </source>
</evidence>
<sequence>MSLLAVIPRIPIVIKNKYLNIDSYIGGYYLKLFGGRMNFDFRQVKRGLDLEGGIKIVLKANMSKIQESQKKAALESARNIISKRIDLLGVSEPSITTSNVGGDYRIIVEIPGIDDVTSAVKLIGQTAQLKFRVIKKGEVWDESKIQEFAYNPDLWEDTNVTGSDLKGVDVVFSSSKVVDSNKPEIRLLFTTEGRRKFSEVAKNNVNKPVALYLDQDISPLSMPIVNENLAKGLTDDPVISGNFDVKTANALSMQIRAGALPIPVEILEQKTVSATLGADSVHRSIFAGLVGLILVLIFMVYSYGRFGIMADIALLIYGLIVFFVFKLIPVTLTLPGIAGFILSVGMAADANILIFERIKEEYLWGKPMGLAVKLGFERAWNSIKDSNISSILTSLVLFYFGTGFVRGFALTLFIGIVVSLFTSIFVTRTLVNLFYENPKEVKHAN</sequence>
<dbReference type="InterPro" id="IPR054384">
    <property type="entry name" value="SecDF_P1_head"/>
</dbReference>
<protein>
    <recommendedName>
        <fullName evidence="9">Protein translocase subunit SecD</fullName>
    </recommendedName>
</protein>
<feature type="transmembrane region" description="Helical" evidence="9">
    <location>
        <begin position="284"/>
        <end position="301"/>
    </location>
</feature>
<dbReference type="InterPro" id="IPR048631">
    <property type="entry name" value="SecD_1st"/>
</dbReference>
<accession>A0A1F4VGL2</accession>
<evidence type="ECO:0000256" key="6">
    <source>
        <dbReference type="ARBA" id="ARBA00022989"/>
    </source>
</evidence>
<dbReference type="GO" id="GO:0006605">
    <property type="term" value="P:protein targeting"/>
    <property type="evidence" value="ECO:0007669"/>
    <property type="project" value="UniProtKB-UniRule"/>
</dbReference>
<dbReference type="PANTHER" id="PTHR30081">
    <property type="entry name" value="PROTEIN-EXPORT MEMBRANE PROTEIN SEC"/>
    <property type="match status" value="1"/>
</dbReference>
<keyword evidence="8 9" id="KW-0472">Membrane</keyword>
<comment type="similarity">
    <text evidence="9">Belongs to the SecD/SecF family. SecD subfamily.</text>
</comment>
<evidence type="ECO:0000256" key="4">
    <source>
        <dbReference type="ARBA" id="ARBA00022692"/>
    </source>
</evidence>
<dbReference type="Gene3D" id="1.20.1640.10">
    <property type="entry name" value="Multidrug efflux transporter AcrB transmembrane domain"/>
    <property type="match status" value="1"/>
</dbReference>
<dbReference type="AlphaFoldDB" id="A0A1F4VGL2"/>
<comment type="subunit">
    <text evidence="9">Forms a complex with SecF. Part of the essential Sec protein translocation apparatus which comprises SecA, SecYEG and auxiliary proteins SecDF. Other proteins may also be involved.</text>
</comment>
<comment type="caution">
    <text evidence="13">The sequence shown here is derived from an EMBL/GenBank/DDBJ whole genome shotgun (WGS) entry which is preliminary data.</text>
</comment>
<dbReference type="GO" id="GO:0065002">
    <property type="term" value="P:intracellular protein transmembrane transport"/>
    <property type="evidence" value="ECO:0007669"/>
    <property type="project" value="UniProtKB-UniRule"/>
</dbReference>
<dbReference type="Pfam" id="PF02355">
    <property type="entry name" value="SecD_SecF_C"/>
    <property type="match status" value="1"/>
</dbReference>
<dbReference type="SUPFAM" id="SSF82866">
    <property type="entry name" value="Multidrug efflux transporter AcrB transmembrane domain"/>
    <property type="match status" value="1"/>
</dbReference>
<keyword evidence="7 9" id="KW-0811">Translocation</keyword>
<organism evidence="13 14">
    <name type="scientific">candidate division WWE3 bacterium RIFCSPLOWO2_12_FULL_36_10</name>
    <dbReference type="NCBI Taxonomy" id="1802630"/>
    <lineage>
        <taxon>Bacteria</taxon>
        <taxon>Katanobacteria</taxon>
    </lineage>
</organism>
<evidence type="ECO:0000256" key="1">
    <source>
        <dbReference type="ARBA" id="ARBA00004651"/>
    </source>
</evidence>
<evidence type="ECO:0000313" key="14">
    <source>
        <dbReference type="Proteomes" id="UP000177763"/>
    </source>
</evidence>
<dbReference type="NCBIfam" id="TIGR01129">
    <property type="entry name" value="secD"/>
    <property type="match status" value="1"/>
</dbReference>
<feature type="domain" description="SecDF P1 head subdomain" evidence="12">
    <location>
        <begin position="157"/>
        <end position="262"/>
    </location>
</feature>
<dbReference type="GO" id="GO:0043952">
    <property type="term" value="P:protein transport by the Sec complex"/>
    <property type="evidence" value="ECO:0007669"/>
    <property type="project" value="UniProtKB-UniRule"/>
</dbReference>
<comment type="function">
    <text evidence="9">Part of the Sec protein translocase complex. Interacts with the SecYEG preprotein conducting channel. SecDF uses the proton motive force (PMF) to complete protein translocation after the ATP-dependent function of SecA.</text>
</comment>
<dbReference type="InterPro" id="IPR048634">
    <property type="entry name" value="SecD_SecF_C"/>
</dbReference>
<dbReference type="Pfam" id="PF22599">
    <property type="entry name" value="SecDF_P1_head"/>
    <property type="match status" value="1"/>
</dbReference>
<evidence type="ECO:0000313" key="13">
    <source>
        <dbReference type="EMBL" id="OGC56387.1"/>
    </source>
</evidence>
<dbReference type="EMBL" id="MEVN01000039">
    <property type="protein sequence ID" value="OGC56387.1"/>
    <property type="molecule type" value="Genomic_DNA"/>
</dbReference>
<gene>
    <name evidence="9" type="primary">secD</name>
    <name evidence="13" type="ORF">A3H26_00265</name>
</gene>
<dbReference type="NCBIfam" id="TIGR00916">
    <property type="entry name" value="2A0604s01"/>
    <property type="match status" value="1"/>
</dbReference>
<evidence type="ECO:0000256" key="3">
    <source>
        <dbReference type="ARBA" id="ARBA00022475"/>
    </source>
</evidence>
<keyword evidence="2 9" id="KW-0813">Transport</keyword>
<evidence type="ECO:0000259" key="11">
    <source>
        <dbReference type="Pfam" id="PF21760"/>
    </source>
</evidence>
<dbReference type="STRING" id="1802630.A3H26_00265"/>
<dbReference type="InterPro" id="IPR005791">
    <property type="entry name" value="SecD"/>
</dbReference>
<dbReference type="FunFam" id="1.20.1640.10:FF:000004">
    <property type="entry name" value="Protein translocase subunit SecD"/>
    <property type="match status" value="1"/>
</dbReference>
<dbReference type="InterPro" id="IPR055344">
    <property type="entry name" value="SecD_SecF_C_bact"/>
</dbReference>
<reference evidence="13 14" key="1">
    <citation type="journal article" date="2016" name="Nat. Commun.">
        <title>Thousands of microbial genomes shed light on interconnected biogeochemical processes in an aquifer system.</title>
        <authorList>
            <person name="Anantharaman K."/>
            <person name="Brown C.T."/>
            <person name="Hug L.A."/>
            <person name="Sharon I."/>
            <person name="Castelle C.J."/>
            <person name="Probst A.J."/>
            <person name="Thomas B.C."/>
            <person name="Singh A."/>
            <person name="Wilkins M.J."/>
            <person name="Karaoz U."/>
            <person name="Brodie E.L."/>
            <person name="Williams K.H."/>
            <person name="Hubbard S.S."/>
            <person name="Banfield J.F."/>
        </authorList>
    </citation>
    <scope>NUCLEOTIDE SEQUENCE [LARGE SCALE GENOMIC DNA]</scope>
</reference>
<feature type="transmembrane region" description="Helical" evidence="9">
    <location>
        <begin position="308"/>
        <end position="328"/>
    </location>
</feature>
<dbReference type="PANTHER" id="PTHR30081:SF1">
    <property type="entry name" value="PROTEIN TRANSLOCASE SUBUNIT SECD"/>
    <property type="match status" value="1"/>
</dbReference>
<comment type="caution">
    <text evidence="9">Lacks conserved residue(s) required for the propagation of feature annotation.</text>
</comment>
<comment type="subcellular location">
    <subcellularLocation>
        <location evidence="1 9">Cell membrane</location>
        <topology evidence="1 9">Multi-pass membrane protein</topology>
    </subcellularLocation>
</comment>